<reference evidence="1 2" key="1">
    <citation type="submission" date="2017-04" db="EMBL/GenBank/DDBJ databases">
        <authorList>
            <person name="Afonso C.L."/>
            <person name="Miller P.J."/>
            <person name="Scott M.A."/>
            <person name="Spackman E."/>
            <person name="Goraichik I."/>
            <person name="Dimitrov K.M."/>
            <person name="Suarez D.L."/>
            <person name="Swayne D.E."/>
        </authorList>
    </citation>
    <scope>NUCLEOTIDE SEQUENCE [LARGE SCALE GENOMIC DNA]</scope>
    <source>
        <strain evidence="1 2">KR-140</strain>
    </source>
</reference>
<proteinExistence type="predicted"/>
<accession>A0A1W1UZG4</accession>
<organism evidence="1 2">
    <name type="scientific">Deinococcus hopiensis KR-140</name>
    <dbReference type="NCBI Taxonomy" id="695939"/>
    <lineage>
        <taxon>Bacteria</taxon>
        <taxon>Thermotogati</taxon>
        <taxon>Deinococcota</taxon>
        <taxon>Deinococci</taxon>
        <taxon>Deinococcales</taxon>
        <taxon>Deinococcaceae</taxon>
        <taxon>Deinococcus</taxon>
    </lineage>
</organism>
<evidence type="ECO:0000313" key="2">
    <source>
        <dbReference type="Proteomes" id="UP000192582"/>
    </source>
</evidence>
<keyword evidence="2" id="KW-1185">Reference proteome</keyword>
<dbReference type="OrthoDB" id="72266at2"/>
<protein>
    <submittedName>
        <fullName evidence="1">Uncharacterized protein</fullName>
    </submittedName>
</protein>
<dbReference type="RefSeq" id="WP_084047695.1">
    <property type="nucleotide sequence ID" value="NZ_FWWU01000008.1"/>
</dbReference>
<dbReference type="Proteomes" id="UP000192582">
    <property type="component" value="Unassembled WGS sequence"/>
</dbReference>
<dbReference type="EMBL" id="FWWU01000008">
    <property type="protein sequence ID" value="SMB86512.1"/>
    <property type="molecule type" value="Genomic_DNA"/>
</dbReference>
<name>A0A1W1UZG4_9DEIO</name>
<sequence length="134" mass="15015">MSIPVANAHTPATLVNALAVKRNWTVEQSEFCKARAAANAAIAYPKKANSKFKYITTYAFRASSDAKGERSLLDFYGTDFQTPFPWQDGQWLSRQYSYDALPQYAFVMELQDRPKDPNRSGTVASACMTVFGIR</sequence>
<gene>
    <name evidence="1" type="ORF">SAMN00790413_03835</name>
</gene>
<evidence type="ECO:0000313" key="1">
    <source>
        <dbReference type="EMBL" id="SMB86512.1"/>
    </source>
</evidence>
<dbReference type="AlphaFoldDB" id="A0A1W1UZG4"/>